<reference evidence="4 5" key="1">
    <citation type="submission" date="2021-01" db="EMBL/GenBank/DDBJ databases">
        <title>Cercospora kikuchii MAFF 305040 whole genome shotgun sequence.</title>
        <authorList>
            <person name="Kashiwa T."/>
            <person name="Suzuki T."/>
        </authorList>
    </citation>
    <scope>NUCLEOTIDE SEQUENCE [LARGE SCALE GENOMIC DNA]</scope>
    <source>
        <strain evidence="4 5">MAFF 305040</strain>
    </source>
</reference>
<dbReference type="AlphaFoldDB" id="A0A9P3CZW2"/>
<keyword evidence="5" id="KW-1185">Reference proteome</keyword>
<dbReference type="EMBL" id="BOLY01000007">
    <property type="protein sequence ID" value="GIZ47968.1"/>
    <property type="molecule type" value="Genomic_DNA"/>
</dbReference>
<dbReference type="Pfam" id="PF00931">
    <property type="entry name" value="NB-ARC"/>
    <property type="match status" value="1"/>
</dbReference>
<feature type="domain" description="NB-ARC" evidence="1">
    <location>
        <begin position="260"/>
        <end position="417"/>
    </location>
</feature>
<sequence>MTQQSSSDPPRVARQTYDEIYLESWAATIQVCKEQLDDIDYKHALQVKNIDMFRQELDQLRSRYSGDAQRHVIALLYPALDNYDRFATTFVKMMEHTADVSMLWGLLYLVIKLSLESKKVTERVTRMLEQIGHKLKRLHLCSVSLNDYSQIKGDMMEIHREMIMLWLNIIMTFRQQEFGMSSDRSWERTQALYEEAMSNIGDAVTRIEHVAELVERQVRLVDMETLQSLLKNKEKQEESQRFPCHTLPVAENKKFFGRKDILREIEEHLRPAESSSGLKSLAMHGLGGVGKTQIALAYGYAKLDEIDAVFWIPAEQELALQQGFTKIAIEGLHLEGAKPQGHQENMLMVMNWLQHTDKKWLLIFDNVENHQIFNNCWPVSKHGAILVTTRPPAVASQPIDKALEIKEFSVEDGAEFLLQHLSSKNPDQVDKDSALEVSRLLNGYALALGQMAAYISARSMSIKDFVRLYRKYPKKLHRERRPGWKYLGYDHAVDTVWDLSFDRLDDAAMSCVTLMSFMSPDGIPEHLFKTSDIAARLDALSFCEDELKLYDAVEQLTAAALVRYDAASHKFAMHRLVQQECLFRVDKSHRQRAFDAAVKLLHEQFPRRGPMVTLDHLWEEGGEYLIQIAAIANHWRDSQQKGEPLLSTQDLCDLMVDAAWFVQDNDPAGVMSLAVDCARHAYQELVDDQKDKLLYADILELSAIHDLHAGDYESASTLSHQALEVMVEMGMPQDLKMSNYYNYIALALDSLEKYDEAKVWHNKKEPILSSSDEDLFVRLSCQHNLNSARNLYCVGKFNEAEQRLHLALGQATRFNSWYSLGYVHETYASLYSRNGELEKAQRHVELAREVLGKDGGFTSISWISGLCAYRASCVAILRNQVDEAIEEAQKAVAFGRLYRAPLGSRARSAHVLAKALRLDPGRQDEAEAAKTESQRLRRLIRYRPTNSLDDSDHAFEILVSIIQR</sequence>
<feature type="domain" description="DUF7779" evidence="3">
    <location>
        <begin position="500"/>
        <end position="588"/>
    </location>
</feature>
<dbReference type="Gene3D" id="1.25.40.10">
    <property type="entry name" value="Tetratricopeptide repeat domain"/>
    <property type="match status" value="1"/>
</dbReference>
<dbReference type="Pfam" id="PF24809">
    <property type="entry name" value="DUF7708"/>
    <property type="match status" value="1"/>
</dbReference>
<comment type="caution">
    <text evidence="4">The sequence shown here is derived from an EMBL/GenBank/DDBJ whole genome shotgun (WGS) entry which is preliminary data.</text>
</comment>
<evidence type="ECO:0000259" key="3">
    <source>
        <dbReference type="Pfam" id="PF25000"/>
    </source>
</evidence>
<accession>A0A9P3CZW2</accession>
<dbReference type="GO" id="GO:0043531">
    <property type="term" value="F:ADP binding"/>
    <property type="evidence" value="ECO:0007669"/>
    <property type="project" value="InterPro"/>
</dbReference>
<dbReference type="SUPFAM" id="SSF48452">
    <property type="entry name" value="TPR-like"/>
    <property type="match status" value="1"/>
</dbReference>
<protein>
    <recommendedName>
        <fullName evidence="6">NB-ARC domain-containing protein</fullName>
    </recommendedName>
</protein>
<feature type="domain" description="DUF7708" evidence="2">
    <location>
        <begin position="95"/>
        <end position="214"/>
    </location>
</feature>
<evidence type="ECO:0000259" key="2">
    <source>
        <dbReference type="Pfam" id="PF24809"/>
    </source>
</evidence>
<dbReference type="PANTHER" id="PTHR35205">
    <property type="entry name" value="NB-ARC AND TPR DOMAIN PROTEIN"/>
    <property type="match status" value="1"/>
</dbReference>
<evidence type="ECO:0000313" key="4">
    <source>
        <dbReference type="EMBL" id="GIZ47968.1"/>
    </source>
</evidence>
<dbReference type="OrthoDB" id="5394701at2759"/>
<name>A0A9P3CZW2_9PEZI</name>
<organism evidence="4 5">
    <name type="scientific">Cercospora kikuchii</name>
    <dbReference type="NCBI Taxonomy" id="84275"/>
    <lineage>
        <taxon>Eukaryota</taxon>
        <taxon>Fungi</taxon>
        <taxon>Dikarya</taxon>
        <taxon>Ascomycota</taxon>
        <taxon>Pezizomycotina</taxon>
        <taxon>Dothideomycetes</taxon>
        <taxon>Dothideomycetidae</taxon>
        <taxon>Mycosphaerellales</taxon>
        <taxon>Mycosphaerellaceae</taxon>
        <taxon>Cercospora</taxon>
    </lineage>
</organism>
<dbReference type="GeneID" id="68296618"/>
<dbReference type="InterPro" id="IPR002182">
    <property type="entry name" value="NB-ARC"/>
</dbReference>
<dbReference type="SUPFAM" id="SSF52540">
    <property type="entry name" value="P-loop containing nucleoside triphosphate hydrolases"/>
    <property type="match status" value="1"/>
</dbReference>
<dbReference type="InterPro" id="IPR027417">
    <property type="entry name" value="P-loop_NTPase"/>
</dbReference>
<dbReference type="InterPro" id="IPR056681">
    <property type="entry name" value="DUF7779"/>
</dbReference>
<evidence type="ECO:0000259" key="1">
    <source>
        <dbReference type="Pfam" id="PF00931"/>
    </source>
</evidence>
<dbReference type="Pfam" id="PF25000">
    <property type="entry name" value="DUF7779"/>
    <property type="match status" value="1"/>
</dbReference>
<proteinExistence type="predicted"/>
<gene>
    <name evidence="4" type="ORF">CKM354_001104300</name>
</gene>
<dbReference type="PANTHER" id="PTHR35205:SF1">
    <property type="entry name" value="ZU5 DOMAIN-CONTAINING PROTEIN"/>
    <property type="match status" value="1"/>
</dbReference>
<evidence type="ECO:0000313" key="5">
    <source>
        <dbReference type="Proteomes" id="UP000825890"/>
    </source>
</evidence>
<dbReference type="RefSeq" id="XP_044662455.1">
    <property type="nucleotide sequence ID" value="XM_044806520.1"/>
</dbReference>
<dbReference type="Proteomes" id="UP000825890">
    <property type="component" value="Unassembled WGS sequence"/>
</dbReference>
<dbReference type="InterPro" id="IPR056125">
    <property type="entry name" value="DUF7708"/>
</dbReference>
<evidence type="ECO:0008006" key="6">
    <source>
        <dbReference type="Google" id="ProtNLM"/>
    </source>
</evidence>
<dbReference type="InterPro" id="IPR011990">
    <property type="entry name" value="TPR-like_helical_dom_sf"/>
</dbReference>
<dbReference type="Gene3D" id="3.40.50.300">
    <property type="entry name" value="P-loop containing nucleotide triphosphate hydrolases"/>
    <property type="match status" value="1"/>
</dbReference>